<dbReference type="EMBL" id="AFBI03000003">
    <property type="protein sequence ID" value="EJW01976.1"/>
    <property type="molecule type" value="Genomic_DNA"/>
</dbReference>
<evidence type="ECO:0000256" key="1">
    <source>
        <dbReference type="SAM" id="Phobius"/>
    </source>
</evidence>
<feature type="transmembrane region" description="Helical" evidence="1">
    <location>
        <begin position="87"/>
        <end position="107"/>
    </location>
</feature>
<reference evidence="2 3" key="1">
    <citation type="submission" date="2011-08" db="EMBL/GenBank/DDBJ databases">
        <authorList>
            <person name="Liu Z.J."/>
            <person name="Shi F.L."/>
            <person name="Lu J.Q."/>
            <person name="Li M."/>
            <person name="Wang Z.L."/>
        </authorList>
    </citation>
    <scope>NUCLEOTIDE SEQUENCE [LARGE SCALE GENOMIC DNA]</scope>
    <source>
        <strain evidence="2 3">USNM 41457</strain>
    </source>
</reference>
<comment type="caution">
    <text evidence="2">The sequence shown here is derived from an EMBL/GenBank/DDBJ whole genome shotgun (WGS) entry which is preliminary data.</text>
</comment>
<feature type="transmembrane region" description="Helical" evidence="1">
    <location>
        <begin position="113"/>
        <end position="132"/>
    </location>
</feature>
<keyword evidence="1" id="KW-0472">Membrane</keyword>
<feature type="transmembrane region" description="Helical" evidence="1">
    <location>
        <begin position="6"/>
        <end position="24"/>
    </location>
</feature>
<dbReference type="Pfam" id="PF03134">
    <property type="entry name" value="TB2_DP1_HVA22"/>
    <property type="match status" value="1"/>
</dbReference>
<keyword evidence="3" id="KW-1185">Reference proteome</keyword>
<dbReference type="AlphaFoldDB" id="J9D2A8"/>
<evidence type="ECO:0000313" key="3">
    <source>
        <dbReference type="Proteomes" id="UP000003163"/>
    </source>
</evidence>
<dbReference type="InterPro" id="IPR004345">
    <property type="entry name" value="TB2_DP1_HVA22"/>
</dbReference>
<reference evidence="3" key="2">
    <citation type="submission" date="2015-07" db="EMBL/GenBank/DDBJ databases">
        <title>Contrasting host-pathogen interactions and genome evolution in two generalist and specialist microsporidian pathogens of mosquitoes.</title>
        <authorList>
            <consortium name="The Broad Institute Genomics Platform"/>
            <consortium name="The Broad Institute Genome Sequencing Center for Infectious Disease"/>
            <person name="Cuomo C.A."/>
            <person name="Sanscrainte N.D."/>
            <person name="Goldberg J.M."/>
            <person name="Heiman D."/>
            <person name="Young S."/>
            <person name="Zeng Q."/>
            <person name="Becnel J.J."/>
            <person name="Birren B.W."/>
        </authorList>
    </citation>
    <scope>NUCLEOTIDE SEQUENCE [LARGE SCALE GENOMIC DNA]</scope>
    <source>
        <strain evidence="3">USNM 41457</strain>
    </source>
</reference>
<dbReference type="OrthoDB" id="434647at2759"/>
<evidence type="ECO:0008006" key="4">
    <source>
        <dbReference type="Google" id="ProtNLM"/>
    </source>
</evidence>
<dbReference type="Proteomes" id="UP000003163">
    <property type="component" value="Unassembled WGS sequence"/>
</dbReference>
<accession>J9D2A8</accession>
<protein>
    <recommendedName>
        <fullName evidence="4">Protein YOP1</fullName>
    </recommendedName>
</protein>
<organism evidence="2 3">
    <name type="scientific">Edhazardia aedis (strain USNM 41457)</name>
    <name type="common">Microsporidian parasite</name>
    <dbReference type="NCBI Taxonomy" id="1003232"/>
    <lineage>
        <taxon>Eukaryota</taxon>
        <taxon>Fungi</taxon>
        <taxon>Fungi incertae sedis</taxon>
        <taxon>Microsporidia</taxon>
        <taxon>Edhazardia</taxon>
    </lineage>
</organism>
<keyword evidence="1" id="KW-0812">Transmembrane</keyword>
<gene>
    <name evidence="2" type="ORF">EDEG_00322</name>
</gene>
<proteinExistence type="predicted"/>
<name>J9D2A8_EDHAE</name>
<evidence type="ECO:0000313" key="2">
    <source>
        <dbReference type="EMBL" id="EJW01976.1"/>
    </source>
</evidence>
<sequence length="211" mass="25284">MSLFSIITNTTTLSFLIYHVYTFYKARKLRENRNKKRKCGLYENSNATQEDVLSVSSMYKSEMVEDMCSRRNDADYDSKMAEKLRNYPYVFILIALLQATEQCVVLIKYLPFYYVIKLLLVLMICVPGTKMANRIYREYVYRFCQFYEDEIDNFLDKFKKHLRDYSLQIYNEAFFLIKPKIIKDDEKAIKFTDIDKTSDLLYNANDEKKIE</sequence>
<dbReference type="HOGENOM" id="CLU_1304841_0_0_1"/>
<dbReference type="InParanoid" id="J9D2A8"/>
<dbReference type="VEuPathDB" id="MicrosporidiaDB:EDEG_00322"/>
<keyword evidence="1" id="KW-1133">Transmembrane helix</keyword>